<dbReference type="EMBL" id="JAMYWD010000003">
    <property type="protein sequence ID" value="KAJ4975154.1"/>
    <property type="molecule type" value="Genomic_DNA"/>
</dbReference>
<gene>
    <name evidence="1" type="ORF">NE237_000260</name>
</gene>
<name>A0A9Q0KR76_9MAGN</name>
<protein>
    <submittedName>
        <fullName evidence="1">Uncharacterized protein</fullName>
    </submittedName>
</protein>
<evidence type="ECO:0000313" key="1">
    <source>
        <dbReference type="EMBL" id="KAJ4975154.1"/>
    </source>
</evidence>
<proteinExistence type="predicted"/>
<evidence type="ECO:0000313" key="2">
    <source>
        <dbReference type="Proteomes" id="UP001141806"/>
    </source>
</evidence>
<organism evidence="1 2">
    <name type="scientific">Protea cynaroides</name>
    <dbReference type="NCBI Taxonomy" id="273540"/>
    <lineage>
        <taxon>Eukaryota</taxon>
        <taxon>Viridiplantae</taxon>
        <taxon>Streptophyta</taxon>
        <taxon>Embryophyta</taxon>
        <taxon>Tracheophyta</taxon>
        <taxon>Spermatophyta</taxon>
        <taxon>Magnoliopsida</taxon>
        <taxon>Proteales</taxon>
        <taxon>Proteaceae</taxon>
        <taxon>Protea</taxon>
    </lineage>
</organism>
<dbReference type="AlphaFoldDB" id="A0A9Q0KR76"/>
<accession>A0A9Q0KR76</accession>
<comment type="caution">
    <text evidence="1">The sequence shown here is derived from an EMBL/GenBank/DDBJ whole genome shotgun (WGS) entry which is preliminary data.</text>
</comment>
<dbReference type="Proteomes" id="UP001141806">
    <property type="component" value="Unassembled WGS sequence"/>
</dbReference>
<keyword evidence="2" id="KW-1185">Reference proteome</keyword>
<sequence length="117" mass="13939">MGDVMLQSGDYYHFIQAHLEFRNYRKICIIEIMWLFQRSHSLRSYMLWKAYFGPFRDTSHAVPVSVIQKKHQHVGVSSRRYREKIPNFDQQKVHRKFQILETNVSPNWAAKLGSLAV</sequence>
<reference evidence="1" key="1">
    <citation type="journal article" date="2023" name="Plant J.">
        <title>The genome of the king protea, Protea cynaroides.</title>
        <authorList>
            <person name="Chang J."/>
            <person name="Duong T.A."/>
            <person name="Schoeman C."/>
            <person name="Ma X."/>
            <person name="Roodt D."/>
            <person name="Barker N."/>
            <person name="Li Z."/>
            <person name="Van de Peer Y."/>
            <person name="Mizrachi E."/>
        </authorList>
    </citation>
    <scope>NUCLEOTIDE SEQUENCE</scope>
    <source>
        <tissue evidence="1">Young leaves</tissue>
    </source>
</reference>